<feature type="compositionally biased region" description="Polar residues" evidence="4">
    <location>
        <begin position="23"/>
        <end position="34"/>
    </location>
</feature>
<accession>A0A818PG49</accession>
<protein>
    <recommendedName>
        <fullName evidence="5">LTD domain-containing protein</fullName>
    </recommendedName>
</protein>
<feature type="coiled-coil region" evidence="3">
    <location>
        <begin position="68"/>
        <end position="95"/>
    </location>
</feature>
<dbReference type="GO" id="GO:0005882">
    <property type="term" value="C:intermediate filament"/>
    <property type="evidence" value="ECO:0007669"/>
    <property type="project" value="UniProtKB-KW"/>
</dbReference>
<evidence type="ECO:0000256" key="4">
    <source>
        <dbReference type="SAM" id="MobiDB-lite"/>
    </source>
</evidence>
<evidence type="ECO:0000256" key="2">
    <source>
        <dbReference type="ARBA" id="ARBA00023054"/>
    </source>
</evidence>
<dbReference type="Proteomes" id="UP000663860">
    <property type="component" value="Unassembled WGS sequence"/>
</dbReference>
<feature type="region of interest" description="Disordered" evidence="4">
    <location>
        <begin position="438"/>
        <end position="477"/>
    </location>
</feature>
<feature type="compositionally biased region" description="Polar residues" evidence="4">
    <location>
        <begin position="1"/>
        <end position="11"/>
    </location>
</feature>
<dbReference type="GO" id="GO:0051664">
    <property type="term" value="P:nuclear pore localization"/>
    <property type="evidence" value="ECO:0007669"/>
    <property type="project" value="TreeGrafter"/>
</dbReference>
<dbReference type="SMART" id="SM01391">
    <property type="entry name" value="Filament"/>
    <property type="match status" value="1"/>
</dbReference>
<dbReference type="GO" id="GO:0090435">
    <property type="term" value="P:protein localization to nuclear envelope"/>
    <property type="evidence" value="ECO:0007669"/>
    <property type="project" value="TreeGrafter"/>
</dbReference>
<dbReference type="GO" id="GO:0006998">
    <property type="term" value="P:nuclear envelope organization"/>
    <property type="evidence" value="ECO:0007669"/>
    <property type="project" value="TreeGrafter"/>
</dbReference>
<keyword evidence="2 3" id="KW-0175">Coiled coil</keyword>
<dbReference type="Gene3D" id="2.60.40.1260">
    <property type="entry name" value="Lamin Tail domain"/>
    <property type="match status" value="1"/>
</dbReference>
<proteinExistence type="predicted"/>
<evidence type="ECO:0000256" key="1">
    <source>
        <dbReference type="ARBA" id="ARBA00022754"/>
    </source>
</evidence>
<dbReference type="EMBL" id="CAJNOE010000114">
    <property type="protein sequence ID" value="CAF0931972.1"/>
    <property type="molecule type" value="Genomic_DNA"/>
</dbReference>
<dbReference type="SUPFAM" id="SSF64593">
    <property type="entry name" value="Intermediate filament protein, coiled coil region"/>
    <property type="match status" value="1"/>
</dbReference>
<keyword evidence="1" id="KW-0403">Intermediate filament</keyword>
<feature type="coiled-coil region" evidence="3">
    <location>
        <begin position="179"/>
        <end position="248"/>
    </location>
</feature>
<feature type="domain" description="LTD" evidence="5">
    <location>
        <begin position="483"/>
        <end position="603"/>
    </location>
</feature>
<name>A0A818PG49_9BILA</name>
<dbReference type="Proteomes" id="UP000663868">
    <property type="component" value="Unassembled WGS sequence"/>
</dbReference>
<dbReference type="Pfam" id="PF00038">
    <property type="entry name" value="Filament"/>
    <property type="match status" value="1"/>
</dbReference>
<evidence type="ECO:0000259" key="5">
    <source>
        <dbReference type="PROSITE" id="PS51841"/>
    </source>
</evidence>
<dbReference type="GO" id="GO:0007097">
    <property type="term" value="P:nuclear migration"/>
    <property type="evidence" value="ECO:0007669"/>
    <property type="project" value="TreeGrafter"/>
</dbReference>
<comment type="caution">
    <text evidence="7">The sequence shown here is derived from an EMBL/GenBank/DDBJ whole genome shotgun (WGS) entry which is preliminary data.</text>
</comment>
<dbReference type="PROSITE" id="PS51841">
    <property type="entry name" value="LTD"/>
    <property type="match status" value="1"/>
</dbReference>
<dbReference type="PANTHER" id="PTHR45721">
    <property type="entry name" value="LAMIN DM0-RELATED"/>
    <property type="match status" value="1"/>
</dbReference>
<dbReference type="SUPFAM" id="SSF74853">
    <property type="entry name" value="Lamin A/C globular tail domain"/>
    <property type="match status" value="1"/>
</dbReference>
<dbReference type="InterPro" id="IPR001322">
    <property type="entry name" value="Lamin_tail_dom"/>
</dbReference>
<reference evidence="7" key="1">
    <citation type="submission" date="2021-02" db="EMBL/GenBank/DDBJ databases">
        <authorList>
            <person name="Nowell W R."/>
        </authorList>
    </citation>
    <scope>NUCLEOTIDE SEQUENCE</scope>
</reference>
<dbReference type="GO" id="GO:0005200">
    <property type="term" value="F:structural constituent of cytoskeleton"/>
    <property type="evidence" value="ECO:0007669"/>
    <property type="project" value="TreeGrafter"/>
</dbReference>
<evidence type="ECO:0000313" key="7">
    <source>
        <dbReference type="EMBL" id="CAF3622414.1"/>
    </source>
</evidence>
<feature type="compositionally biased region" description="Basic and acidic residues" evidence="4">
    <location>
        <begin position="12"/>
        <end position="22"/>
    </location>
</feature>
<dbReference type="EMBL" id="CAJOBB010000238">
    <property type="protein sequence ID" value="CAF3622414.1"/>
    <property type="molecule type" value="Genomic_DNA"/>
</dbReference>
<feature type="region of interest" description="Disordered" evidence="4">
    <location>
        <begin position="1"/>
        <end position="34"/>
    </location>
</feature>
<dbReference type="InterPro" id="IPR039008">
    <property type="entry name" value="IF_rod_dom"/>
</dbReference>
<feature type="compositionally biased region" description="Low complexity" evidence="4">
    <location>
        <begin position="444"/>
        <end position="466"/>
    </location>
</feature>
<dbReference type="Gene3D" id="1.20.5.1160">
    <property type="entry name" value="Vasodilator-stimulated phosphoprotein"/>
    <property type="match status" value="1"/>
</dbReference>
<dbReference type="GO" id="GO:0031507">
    <property type="term" value="P:heterochromatin formation"/>
    <property type="evidence" value="ECO:0007669"/>
    <property type="project" value="TreeGrafter"/>
</dbReference>
<organism evidence="7 8">
    <name type="scientific">Adineta steineri</name>
    <dbReference type="NCBI Taxonomy" id="433720"/>
    <lineage>
        <taxon>Eukaryota</taxon>
        <taxon>Metazoa</taxon>
        <taxon>Spiralia</taxon>
        <taxon>Gnathifera</taxon>
        <taxon>Rotifera</taxon>
        <taxon>Eurotatoria</taxon>
        <taxon>Bdelloidea</taxon>
        <taxon>Adinetida</taxon>
        <taxon>Adinetidae</taxon>
        <taxon>Adineta</taxon>
    </lineage>
</organism>
<sequence>MSNRSNIITQSDSERTDIRRSDIATSNPARPQQYDDSTLIRRTLVERGLRPVSDDGRTVGHQSTATSITTITKQHQEEQRELQELNAKFAVYLDRVHYLESHNQQLSTNLTNLKQSWGGDAAQLHAVYDPQLKALREQIDAAIRDRAYQELQLKRHEYDLWQIQQQIATFEDNNDINRLNQLKQELDGTSVELEHLRNLCDQRLTDLTRQRSIMEDLLKELDGLKNELDNQQLERIVIENELQTLREHAAFQEAIHLAQRNELVTLSTPVLDVSGFYRAELARAISDIRQDFEVLSHQQVNELEEYYNIKTEQVRAEIESENERKRVLASEGVIESMDKTHLTSSLRENQTTFYSLQEENRQLQSQLDAIIEDLEKIEGEHSRERQVYDQEFAQLQQTIADKQDGIDSMLENNISLRFELSTYGRLLHVEEQHLNRMEQQQQNLPLTSSSLGSSSLGSSSSTAPSSYPNDQPLDRVPSDLATKKMTVQKTARGPISFDSVDLELDSVILVNEKYSGSEQSFQKWVIRRQVDQQPEIVYQFPSIFSLRPRQTIRILSKRSPNAARPTGDTLIADKIDTWGIGRKMVTRLIDDHNEEKAIITQIFQ</sequence>
<gene>
    <name evidence="6" type="ORF">IZO911_LOCUS13924</name>
    <name evidence="7" type="ORF">KXQ929_LOCUS6227</name>
</gene>
<dbReference type="InterPro" id="IPR036415">
    <property type="entry name" value="Lamin_tail_dom_sf"/>
</dbReference>
<evidence type="ECO:0000313" key="6">
    <source>
        <dbReference type="EMBL" id="CAF0931972.1"/>
    </source>
</evidence>
<evidence type="ECO:0000256" key="3">
    <source>
        <dbReference type="SAM" id="Coils"/>
    </source>
</evidence>
<dbReference type="AlphaFoldDB" id="A0A818PG49"/>
<dbReference type="GO" id="GO:0005652">
    <property type="term" value="C:nuclear lamina"/>
    <property type="evidence" value="ECO:0007669"/>
    <property type="project" value="TreeGrafter"/>
</dbReference>
<dbReference type="PANTHER" id="PTHR45721:SF12">
    <property type="entry name" value="INTERMEDIATE FILAMENT PROTEIN IFA-1"/>
    <property type="match status" value="1"/>
</dbReference>
<evidence type="ECO:0000313" key="8">
    <source>
        <dbReference type="Proteomes" id="UP000663868"/>
    </source>
</evidence>